<name>A0A511NCU2_9FLAO</name>
<dbReference type="AlphaFoldDB" id="A0A511NCU2"/>
<evidence type="ECO:0000313" key="2">
    <source>
        <dbReference type="EMBL" id="GEM50630.1"/>
    </source>
</evidence>
<organism evidence="2 3">
    <name type="scientific">Empedobacter brevis NBRC 14943 = ATCC 43319</name>
    <dbReference type="NCBI Taxonomy" id="1218108"/>
    <lineage>
        <taxon>Bacteria</taxon>
        <taxon>Pseudomonadati</taxon>
        <taxon>Bacteroidota</taxon>
        <taxon>Flavobacteriia</taxon>
        <taxon>Flavobacteriales</taxon>
        <taxon>Weeksellaceae</taxon>
        <taxon>Empedobacter</taxon>
    </lineage>
</organism>
<dbReference type="GO" id="GO:0004519">
    <property type="term" value="F:endonuclease activity"/>
    <property type="evidence" value="ECO:0007669"/>
    <property type="project" value="InterPro"/>
</dbReference>
<dbReference type="SMART" id="SM00507">
    <property type="entry name" value="HNHc"/>
    <property type="match status" value="1"/>
</dbReference>
<feature type="domain" description="HNH nuclease" evidence="1">
    <location>
        <begin position="25"/>
        <end position="87"/>
    </location>
</feature>
<protein>
    <recommendedName>
        <fullName evidence="1">HNH nuclease domain-containing protein</fullName>
    </recommendedName>
</protein>
<dbReference type="InterPro" id="IPR003615">
    <property type="entry name" value="HNH_nuc"/>
</dbReference>
<sequence length="138" mass="16410">MLNAILQSMDIETKELLIRIYRWSSEQIDLALRAKCKCEYCDKDMFESADNYKLWEVDHIIPKSSQIEGFDYNSFDNLAIACKQCNSSFKSKYNPVESIGSNKSREEYIQDIRNYIQEFRSDKEEELLEIKQLFSEYL</sequence>
<dbReference type="GO" id="GO:0008270">
    <property type="term" value="F:zinc ion binding"/>
    <property type="evidence" value="ECO:0007669"/>
    <property type="project" value="InterPro"/>
</dbReference>
<dbReference type="Pfam" id="PF01844">
    <property type="entry name" value="HNH"/>
    <property type="match status" value="1"/>
</dbReference>
<dbReference type="GO" id="GO:0003676">
    <property type="term" value="F:nucleic acid binding"/>
    <property type="evidence" value="ECO:0007669"/>
    <property type="project" value="InterPro"/>
</dbReference>
<proteinExistence type="predicted"/>
<dbReference type="InterPro" id="IPR002711">
    <property type="entry name" value="HNH"/>
</dbReference>
<evidence type="ECO:0000259" key="1">
    <source>
        <dbReference type="SMART" id="SM00507"/>
    </source>
</evidence>
<accession>A0A511NCU2</accession>
<evidence type="ECO:0000313" key="3">
    <source>
        <dbReference type="Proteomes" id="UP000321245"/>
    </source>
</evidence>
<dbReference type="Proteomes" id="UP000321245">
    <property type="component" value="Unassembled WGS sequence"/>
</dbReference>
<dbReference type="EMBL" id="BJXC01000002">
    <property type="protein sequence ID" value="GEM50630.1"/>
    <property type="molecule type" value="Genomic_DNA"/>
</dbReference>
<reference evidence="2 3" key="1">
    <citation type="submission" date="2019-07" db="EMBL/GenBank/DDBJ databases">
        <title>Whole genome shotgun sequence of Empedobacter brevis NBRC 14943.</title>
        <authorList>
            <person name="Hosoyama A."/>
            <person name="Uohara A."/>
            <person name="Ohji S."/>
            <person name="Ichikawa N."/>
        </authorList>
    </citation>
    <scope>NUCLEOTIDE SEQUENCE [LARGE SCALE GENOMIC DNA]</scope>
    <source>
        <strain evidence="2 3">NBRC 14943</strain>
    </source>
</reference>
<gene>
    <name evidence="2" type="ORF">EB1_04200</name>
</gene>
<dbReference type="CDD" id="cd00085">
    <property type="entry name" value="HNHc"/>
    <property type="match status" value="1"/>
</dbReference>
<keyword evidence="3" id="KW-1185">Reference proteome</keyword>
<comment type="caution">
    <text evidence="2">The sequence shown here is derived from an EMBL/GenBank/DDBJ whole genome shotgun (WGS) entry which is preliminary data.</text>
</comment>
<dbReference type="Gene3D" id="1.10.30.50">
    <property type="match status" value="1"/>
</dbReference>